<dbReference type="Proteomes" id="UP000579153">
    <property type="component" value="Unassembled WGS sequence"/>
</dbReference>
<evidence type="ECO:0000313" key="2">
    <source>
        <dbReference type="EMBL" id="MBB5780513.1"/>
    </source>
</evidence>
<comment type="caution">
    <text evidence="2">The sequence shown here is derived from an EMBL/GenBank/DDBJ whole genome shotgun (WGS) entry which is preliminary data.</text>
</comment>
<dbReference type="Gene3D" id="1.10.3300.10">
    <property type="entry name" value="Jann2411-like domain"/>
    <property type="match status" value="1"/>
</dbReference>
<evidence type="ECO:0000313" key="3">
    <source>
        <dbReference type="Proteomes" id="UP000579153"/>
    </source>
</evidence>
<gene>
    <name evidence="2" type="ORF">HD596_007269</name>
</gene>
<dbReference type="PANTHER" id="PTHR35525">
    <property type="entry name" value="BLL6575 PROTEIN"/>
    <property type="match status" value="1"/>
</dbReference>
<accession>A0A7W9GB29</accession>
<feature type="domain" description="Zinc finger CGNR" evidence="1">
    <location>
        <begin position="154"/>
        <end position="196"/>
    </location>
</feature>
<reference evidence="2 3" key="1">
    <citation type="submission" date="2020-08" db="EMBL/GenBank/DDBJ databases">
        <title>Sequencing the genomes of 1000 actinobacteria strains.</title>
        <authorList>
            <person name="Klenk H.-P."/>
        </authorList>
    </citation>
    <scope>NUCLEOTIDE SEQUENCE [LARGE SCALE GENOMIC DNA]</scope>
    <source>
        <strain evidence="2 3">DSM 45507</strain>
    </source>
</reference>
<dbReference type="InterPro" id="IPR021005">
    <property type="entry name" value="Znf_CGNR"/>
</dbReference>
<dbReference type="AlphaFoldDB" id="A0A7W9GB29"/>
<evidence type="ECO:0000259" key="1">
    <source>
        <dbReference type="Pfam" id="PF11706"/>
    </source>
</evidence>
<dbReference type="Pfam" id="PF11706">
    <property type="entry name" value="zf-CGNR"/>
    <property type="match status" value="1"/>
</dbReference>
<dbReference type="InterPro" id="IPR023286">
    <property type="entry name" value="ABATE_dom_sf"/>
</dbReference>
<dbReference type="PANTHER" id="PTHR35525:SF3">
    <property type="entry name" value="BLL6575 PROTEIN"/>
    <property type="match status" value="1"/>
</dbReference>
<keyword evidence="3" id="KW-1185">Reference proteome</keyword>
<dbReference type="EMBL" id="JACHMB010000001">
    <property type="protein sequence ID" value="MBB5780513.1"/>
    <property type="molecule type" value="Genomic_DNA"/>
</dbReference>
<sequence>MNPRTSQAEPLAAFVFVGGRPCLDLVDTLGKRGTLDIERLPAPEHLGRWLREVGLANEPPPVSKDELDHARELREAVYRLVRCVLDGARPDQHALAVINRVAAVADLAPQLEAATASDTNPLTARWPTPTPVDAALSTLARDGIDLLSGPLAARVKECESPDCTLVFLDDSQARRRRWCSMDRCGNLAKIAKYRSRGR</sequence>
<proteinExistence type="predicted"/>
<organism evidence="2 3">
    <name type="scientific">Nonomuraea jabiensis</name>
    <dbReference type="NCBI Taxonomy" id="882448"/>
    <lineage>
        <taxon>Bacteria</taxon>
        <taxon>Bacillati</taxon>
        <taxon>Actinomycetota</taxon>
        <taxon>Actinomycetes</taxon>
        <taxon>Streptosporangiales</taxon>
        <taxon>Streptosporangiaceae</taxon>
        <taxon>Nonomuraea</taxon>
    </lineage>
</organism>
<dbReference type="InterPro" id="IPR010852">
    <property type="entry name" value="ABATE"/>
</dbReference>
<name>A0A7W9GB29_9ACTN</name>
<protein>
    <submittedName>
        <fullName evidence="2">Putative RNA-binding Zn ribbon-like protein</fullName>
    </submittedName>
</protein>
<dbReference type="RefSeq" id="WP_185073963.1">
    <property type="nucleotide sequence ID" value="NZ_JACHMB010000001.1"/>
</dbReference>
<dbReference type="SUPFAM" id="SSF160904">
    <property type="entry name" value="Jann2411-like"/>
    <property type="match status" value="1"/>
</dbReference>
<dbReference type="Pfam" id="PF07336">
    <property type="entry name" value="ABATE"/>
    <property type="match status" value="1"/>
</dbReference>